<evidence type="ECO:0000313" key="5">
    <source>
        <dbReference type="Proteomes" id="UP000629098"/>
    </source>
</evidence>
<comment type="caution">
    <text evidence="4">The sequence shown here is derived from an EMBL/GenBank/DDBJ whole genome shotgun (WGS) entry which is preliminary data.</text>
</comment>
<proteinExistence type="inferred from homology"/>
<sequence>MTDTNNLRAILKRLVAKTYTNADLEILCQAIEAGQIILVTGERAIAVGGDVTDAVFITGDGNLVYIFKGADAEVVRQIVQDILKSFELPALLTHSEFFKSAVSAAERIAGYWEVIVGRDALLAEIKSLLVESTDVIVLHGAGGLGKTRLLLELPKVIPSGTSLWYIRQRAESIEYDLASLNPNNHHVIVVDDAHRFELLHQLGEVLVNPKIAGKVTLVLATRRVFKDSVTYKLGSLAGYQVNKIEVKPLENLDIDQLLQTPPYEIAHEDTRHTLVRIAKGDPLIAGVAARLVQRGESVINLNRDWVLTRYLNDIIHELAEAGYDDRYISYLEIMAALNTIDLNNQQLREKVQKVVGISPYDEDRIISRLVEAGIVERYWMTLKITSEVLADHILIHHFFQIKQADYQKKIIEPFFKLKPQQILTTLAEAEVKGERHAGLLLGHKLRELHYILNQGDNLARLSVLEWIQDLAYLRPDDALVIVDNILNVLEELPASNQQDHPSCKWDIKYERLLSKIVDVLSRTHWVRLSDSIDYLHKLARYQLDAAEYARVREEASKALVEIAEIKIDKSDTAQPTILNKIEGWLKEDFTSNLNLSLSLIKPMLSMEVNSTKIDPTRYLHILIRQGLLLPSESLRKIREQALGILYQAYSQTSNLSERLKIVKSLEGAILLPRSTSASEVSAETWAWLKPDCKNTAQFFLKVVIPNAELPILDAVAEWLWYAPRFSGYQLDEFEQLKQQLQNNNLYQLYKFLVSNRLRGDAQDDQLNWQAIEQRHQLAIKQYIEGLSPTAIEKAISELETIVEQCQTAGESSTYWFDTLFYRLGEKNPEFAQQMVEQALSKNLTIKHHLGPVIGGLYQSNLEVAWSYIKSWVDGDELVLWLAVAGSYHFLDSSRFQEEEWEILHRLTTKQSSLVDYKILQLISRFVPYNPQLSVKLLKIIATSDDESVLLGVADALSWSFKSFQAEWGIKFITSQDFLDILRNFERLSHLNYAAEECLELLGKIEPMQLIDFIERCIKIKAEQREIGEDYETIHFPYSRAVESIRSSTEYPDILRRVRDWMLREDFWFFETPKVLKEIAGSLSESLYNILMEWVRLGEVQKLNAVVKILCKFNSGQLFYHLSREIICNTNYEIVLGSIRASINSTPGMIFGGFSNFIKQRLEEISPWLKDENLRVRSFARQMEELLQQNLESELESEEFEERNW</sequence>
<protein>
    <recommendedName>
        <fullName evidence="3">Effector-associated domain-containing protein</fullName>
    </recommendedName>
</protein>
<feature type="coiled-coil region" evidence="2">
    <location>
        <begin position="1168"/>
        <end position="1202"/>
    </location>
</feature>
<gene>
    <name evidence="4" type="ORF">ICL16_04005</name>
</gene>
<dbReference type="Pfam" id="PF19954">
    <property type="entry name" value="EAD10"/>
    <property type="match status" value="1"/>
</dbReference>
<evidence type="ECO:0000256" key="2">
    <source>
        <dbReference type="SAM" id="Coils"/>
    </source>
</evidence>
<evidence type="ECO:0000313" key="4">
    <source>
        <dbReference type="EMBL" id="MBD2771310.1"/>
    </source>
</evidence>
<dbReference type="AlphaFoldDB" id="A0A8J6XEI3"/>
<dbReference type="Proteomes" id="UP000629098">
    <property type="component" value="Unassembled WGS sequence"/>
</dbReference>
<dbReference type="Gene3D" id="3.40.50.300">
    <property type="entry name" value="P-loop containing nucleotide triphosphate hydrolases"/>
    <property type="match status" value="1"/>
</dbReference>
<dbReference type="InterPro" id="IPR027417">
    <property type="entry name" value="P-loop_NTPase"/>
</dbReference>
<evidence type="ECO:0000256" key="1">
    <source>
        <dbReference type="ARBA" id="ARBA00009299"/>
    </source>
</evidence>
<dbReference type="EMBL" id="JACXAE010000014">
    <property type="protein sequence ID" value="MBD2771310.1"/>
    <property type="molecule type" value="Genomic_DNA"/>
</dbReference>
<name>A0A8J6XEI3_9CYAN</name>
<keyword evidence="2" id="KW-0175">Coiled coil</keyword>
<comment type="similarity">
    <text evidence="1">Belongs to the CpcE/RpcE/PecE family.</text>
</comment>
<dbReference type="RefSeq" id="WP_190825609.1">
    <property type="nucleotide sequence ID" value="NZ_CAWPPI010000014.1"/>
</dbReference>
<dbReference type="InterPro" id="IPR016024">
    <property type="entry name" value="ARM-type_fold"/>
</dbReference>
<evidence type="ECO:0000259" key="3">
    <source>
        <dbReference type="Pfam" id="PF19954"/>
    </source>
</evidence>
<dbReference type="InterPro" id="IPR045429">
    <property type="entry name" value="EAD10"/>
</dbReference>
<keyword evidence="5" id="KW-1185">Reference proteome</keyword>
<feature type="domain" description="Effector-associated" evidence="3">
    <location>
        <begin position="1"/>
        <end position="82"/>
    </location>
</feature>
<dbReference type="SUPFAM" id="SSF52540">
    <property type="entry name" value="P-loop containing nucleoside triphosphate hydrolases"/>
    <property type="match status" value="1"/>
</dbReference>
<accession>A0A8J6XEI3</accession>
<organism evidence="4 5">
    <name type="scientific">Iningainema tapete BLCC-T55</name>
    <dbReference type="NCBI Taxonomy" id="2748662"/>
    <lineage>
        <taxon>Bacteria</taxon>
        <taxon>Bacillati</taxon>
        <taxon>Cyanobacteriota</taxon>
        <taxon>Cyanophyceae</taxon>
        <taxon>Nostocales</taxon>
        <taxon>Scytonemataceae</taxon>
        <taxon>Iningainema tapete</taxon>
    </lineage>
</organism>
<reference evidence="4" key="1">
    <citation type="submission" date="2020-09" db="EMBL/GenBank/DDBJ databases">
        <title>Iningainema tapete sp. nov. (Scytonemataceae, Cyanobacteria) from greenhouses in central Florida (USA) produces two types of nodularin with biosynthetic potential for microcystin-LR and anabaenopeptins.</title>
        <authorList>
            <person name="Berthold D.E."/>
            <person name="Lefler F.W."/>
            <person name="Huang I.-S."/>
            <person name="Abdulla H."/>
            <person name="Zimba P.V."/>
            <person name="Laughinghouse H.D. IV."/>
        </authorList>
    </citation>
    <scope>NUCLEOTIDE SEQUENCE</scope>
    <source>
        <strain evidence="4">BLCCT55</strain>
    </source>
</reference>
<dbReference type="SUPFAM" id="SSF48371">
    <property type="entry name" value="ARM repeat"/>
    <property type="match status" value="1"/>
</dbReference>